<dbReference type="Pfam" id="PF09808">
    <property type="entry name" value="SNAPC1"/>
    <property type="match status" value="1"/>
</dbReference>
<dbReference type="InterPro" id="IPR019188">
    <property type="entry name" value="SNAPC1"/>
</dbReference>
<dbReference type="EMBL" id="WHUW01000005">
    <property type="protein sequence ID" value="KAF8445790.1"/>
    <property type="molecule type" value="Genomic_DNA"/>
</dbReference>
<dbReference type="AlphaFoldDB" id="A0AAD4C2E5"/>
<protein>
    <submittedName>
        <fullName evidence="2">Uncharacterized protein</fullName>
    </submittedName>
</protein>
<feature type="compositionally biased region" description="Basic residues" evidence="1">
    <location>
        <begin position="206"/>
        <end position="220"/>
    </location>
</feature>
<feature type="region of interest" description="Disordered" evidence="1">
    <location>
        <begin position="196"/>
        <end position="220"/>
    </location>
</feature>
<organism evidence="2 3">
    <name type="scientific">Boletus edulis BED1</name>
    <dbReference type="NCBI Taxonomy" id="1328754"/>
    <lineage>
        <taxon>Eukaryota</taxon>
        <taxon>Fungi</taxon>
        <taxon>Dikarya</taxon>
        <taxon>Basidiomycota</taxon>
        <taxon>Agaricomycotina</taxon>
        <taxon>Agaricomycetes</taxon>
        <taxon>Agaricomycetidae</taxon>
        <taxon>Boletales</taxon>
        <taxon>Boletineae</taxon>
        <taxon>Boletaceae</taxon>
        <taxon>Boletoideae</taxon>
        <taxon>Boletus</taxon>
    </lineage>
</organism>
<evidence type="ECO:0000313" key="3">
    <source>
        <dbReference type="Proteomes" id="UP001194468"/>
    </source>
</evidence>
<reference evidence="2" key="2">
    <citation type="journal article" date="2020" name="Nat. Commun.">
        <title>Large-scale genome sequencing of mycorrhizal fungi provides insights into the early evolution of symbiotic traits.</title>
        <authorList>
            <person name="Miyauchi S."/>
            <person name="Kiss E."/>
            <person name="Kuo A."/>
            <person name="Drula E."/>
            <person name="Kohler A."/>
            <person name="Sanchez-Garcia M."/>
            <person name="Morin E."/>
            <person name="Andreopoulos B."/>
            <person name="Barry K.W."/>
            <person name="Bonito G."/>
            <person name="Buee M."/>
            <person name="Carver A."/>
            <person name="Chen C."/>
            <person name="Cichocki N."/>
            <person name="Clum A."/>
            <person name="Culley D."/>
            <person name="Crous P.W."/>
            <person name="Fauchery L."/>
            <person name="Girlanda M."/>
            <person name="Hayes R.D."/>
            <person name="Keri Z."/>
            <person name="LaButti K."/>
            <person name="Lipzen A."/>
            <person name="Lombard V."/>
            <person name="Magnuson J."/>
            <person name="Maillard F."/>
            <person name="Murat C."/>
            <person name="Nolan M."/>
            <person name="Ohm R.A."/>
            <person name="Pangilinan J."/>
            <person name="Pereira M.F."/>
            <person name="Perotto S."/>
            <person name="Peter M."/>
            <person name="Pfister S."/>
            <person name="Riley R."/>
            <person name="Sitrit Y."/>
            <person name="Stielow J.B."/>
            <person name="Szollosi G."/>
            <person name="Zifcakova L."/>
            <person name="Stursova M."/>
            <person name="Spatafora J.W."/>
            <person name="Tedersoo L."/>
            <person name="Vaario L.M."/>
            <person name="Yamada A."/>
            <person name="Yan M."/>
            <person name="Wang P."/>
            <person name="Xu J."/>
            <person name="Bruns T."/>
            <person name="Baldrian P."/>
            <person name="Vilgalys R."/>
            <person name="Dunand C."/>
            <person name="Henrissat B."/>
            <person name="Grigoriev I.V."/>
            <person name="Hibbett D."/>
            <person name="Nagy L.G."/>
            <person name="Martin F.M."/>
        </authorList>
    </citation>
    <scope>NUCLEOTIDE SEQUENCE</scope>
    <source>
        <strain evidence="2">BED1</strain>
    </source>
</reference>
<sequence length="290" mass="32513">MSVAPSPSSGRGEIILQPAYFTSSSFVHAARADIDSLLQLYSHQYTPSTSHPFTLFKDIWQAQGWPWIHFKVFDARSRVAFLKVVMRLFSEHIRGGEPPLNRAAALFGLYTIFSTQPSISAPPLYSAAQVQVTCDLYQDIVMLPDALDAEFLRPIRPHVVYVQSKLLQAQAFHILPRAETHPLNPRALPREVVVEDAEATTSTAQGRKKKGRPSRRERIKKARDSLVALDGWREDVLGSQPSVARARYVMAKSALMDAIGGDAGWERTMRDANAMVVERMETVSRGYYKD</sequence>
<accession>A0AAD4C2E5</accession>
<keyword evidence="3" id="KW-1185">Reference proteome</keyword>
<reference evidence="2" key="1">
    <citation type="submission" date="2019-10" db="EMBL/GenBank/DDBJ databases">
        <authorList>
            <consortium name="DOE Joint Genome Institute"/>
            <person name="Kuo A."/>
            <person name="Miyauchi S."/>
            <person name="Kiss E."/>
            <person name="Drula E."/>
            <person name="Kohler A."/>
            <person name="Sanchez-Garcia M."/>
            <person name="Andreopoulos B."/>
            <person name="Barry K.W."/>
            <person name="Bonito G."/>
            <person name="Buee M."/>
            <person name="Carver A."/>
            <person name="Chen C."/>
            <person name="Cichocki N."/>
            <person name="Clum A."/>
            <person name="Culley D."/>
            <person name="Crous P.W."/>
            <person name="Fauchery L."/>
            <person name="Girlanda M."/>
            <person name="Hayes R."/>
            <person name="Keri Z."/>
            <person name="LaButti K."/>
            <person name="Lipzen A."/>
            <person name="Lombard V."/>
            <person name="Magnuson J."/>
            <person name="Maillard F."/>
            <person name="Morin E."/>
            <person name="Murat C."/>
            <person name="Nolan M."/>
            <person name="Ohm R."/>
            <person name="Pangilinan J."/>
            <person name="Pereira M."/>
            <person name="Perotto S."/>
            <person name="Peter M."/>
            <person name="Riley R."/>
            <person name="Sitrit Y."/>
            <person name="Stielow B."/>
            <person name="Szollosi G."/>
            <person name="Zifcakova L."/>
            <person name="Stursova M."/>
            <person name="Spatafora J.W."/>
            <person name="Tedersoo L."/>
            <person name="Vaario L.-M."/>
            <person name="Yamada A."/>
            <person name="Yan M."/>
            <person name="Wang P."/>
            <person name="Xu J."/>
            <person name="Bruns T."/>
            <person name="Baldrian P."/>
            <person name="Vilgalys R."/>
            <person name="Henrissat B."/>
            <person name="Grigoriev I.V."/>
            <person name="Hibbett D."/>
            <person name="Nagy L.G."/>
            <person name="Martin F.M."/>
        </authorList>
    </citation>
    <scope>NUCLEOTIDE SEQUENCE</scope>
    <source>
        <strain evidence="2">BED1</strain>
    </source>
</reference>
<gene>
    <name evidence="2" type="ORF">L210DRAFT_3528444</name>
</gene>
<name>A0AAD4C2E5_BOLED</name>
<proteinExistence type="predicted"/>
<evidence type="ECO:0000256" key="1">
    <source>
        <dbReference type="SAM" id="MobiDB-lite"/>
    </source>
</evidence>
<comment type="caution">
    <text evidence="2">The sequence shown here is derived from an EMBL/GenBank/DDBJ whole genome shotgun (WGS) entry which is preliminary data.</text>
</comment>
<evidence type="ECO:0000313" key="2">
    <source>
        <dbReference type="EMBL" id="KAF8445790.1"/>
    </source>
</evidence>
<dbReference type="Proteomes" id="UP001194468">
    <property type="component" value="Unassembled WGS sequence"/>
</dbReference>